<proteinExistence type="predicted"/>
<dbReference type="EMBL" id="SMAJ01000006">
    <property type="protein sequence ID" value="TCT07369.1"/>
    <property type="molecule type" value="Genomic_DNA"/>
</dbReference>
<sequence length="330" mass="35360">MKINLDKALLWLALLVLLVLPFTATGYVLYIVNLLMVYVILSLGLHIVIGETGQFALSHAAFYGVGIYTAAILNTAWHPPFIVSILAGGLVSAVLGYVLGALAIRMRDIYLALSTFAFGEAMQWVFVNWTAVTNGSNGYQMSPARIFGFQLTSDIRAYPFVVAIAALTLWLTVLLSRSRLGSAFRAVRESDVAAQAMGVNVNVVKRVAFMFSAAYAGVAGGVYTTFASFIHPDSLGFDATLLILIMIVVGGLGSVRGAVVGAVLFGLISEVLRQVLSFQEIIYGLILIGFMMFAPGGLFIKRQARGAQRLSRLPATQGVKSSAGHDEGRP</sequence>
<evidence type="ECO:0000313" key="8">
    <source>
        <dbReference type="EMBL" id="TCT07369.1"/>
    </source>
</evidence>
<reference evidence="8 9" key="1">
    <citation type="submission" date="2019-03" db="EMBL/GenBank/DDBJ databases">
        <title>Genomic Encyclopedia of Type Strains, Phase IV (KMG-IV): sequencing the most valuable type-strain genomes for metagenomic binning, comparative biology and taxonomic classification.</title>
        <authorList>
            <person name="Goeker M."/>
        </authorList>
    </citation>
    <scope>NUCLEOTIDE SEQUENCE [LARGE SCALE GENOMIC DNA]</scope>
    <source>
        <strain evidence="8 9">DSM 24591</strain>
    </source>
</reference>
<keyword evidence="5 7" id="KW-0472">Membrane</keyword>
<organism evidence="8 9">
    <name type="scientific">Paralcaligenes ureilyticus</name>
    <dbReference type="NCBI Taxonomy" id="627131"/>
    <lineage>
        <taxon>Bacteria</taxon>
        <taxon>Pseudomonadati</taxon>
        <taxon>Pseudomonadota</taxon>
        <taxon>Betaproteobacteria</taxon>
        <taxon>Burkholderiales</taxon>
        <taxon>Alcaligenaceae</taxon>
        <taxon>Paralcaligenes</taxon>
    </lineage>
</organism>
<keyword evidence="2" id="KW-1003">Cell membrane</keyword>
<keyword evidence="9" id="KW-1185">Reference proteome</keyword>
<evidence type="ECO:0000256" key="1">
    <source>
        <dbReference type="ARBA" id="ARBA00004651"/>
    </source>
</evidence>
<protein>
    <submittedName>
        <fullName evidence="8">Branched-chain amino acid transport system permease protein</fullName>
    </submittedName>
</protein>
<feature type="transmembrane region" description="Helical" evidence="7">
    <location>
        <begin position="281"/>
        <end position="300"/>
    </location>
</feature>
<feature type="transmembrane region" description="Helical" evidence="7">
    <location>
        <begin position="207"/>
        <end position="230"/>
    </location>
</feature>
<accession>A0A4R3M526</accession>
<dbReference type="AlphaFoldDB" id="A0A4R3M526"/>
<dbReference type="InterPro" id="IPR043428">
    <property type="entry name" value="LivM-like"/>
</dbReference>
<gene>
    <name evidence="8" type="ORF">EDC26_10693</name>
</gene>
<feature type="transmembrane region" description="Helical" evidence="7">
    <location>
        <begin position="157"/>
        <end position="175"/>
    </location>
</feature>
<feature type="region of interest" description="Disordered" evidence="6">
    <location>
        <begin position="311"/>
        <end position="330"/>
    </location>
</feature>
<evidence type="ECO:0000256" key="5">
    <source>
        <dbReference type="ARBA" id="ARBA00023136"/>
    </source>
</evidence>
<evidence type="ECO:0000256" key="2">
    <source>
        <dbReference type="ARBA" id="ARBA00022475"/>
    </source>
</evidence>
<evidence type="ECO:0000256" key="7">
    <source>
        <dbReference type="SAM" id="Phobius"/>
    </source>
</evidence>
<dbReference type="RefSeq" id="WP_132582096.1">
    <property type="nucleotide sequence ID" value="NZ_SMAJ01000006.1"/>
</dbReference>
<feature type="transmembrane region" description="Helical" evidence="7">
    <location>
        <begin position="109"/>
        <end position="127"/>
    </location>
</feature>
<keyword evidence="3 7" id="KW-0812">Transmembrane</keyword>
<evidence type="ECO:0000256" key="3">
    <source>
        <dbReference type="ARBA" id="ARBA00022692"/>
    </source>
</evidence>
<dbReference type="GO" id="GO:0015658">
    <property type="term" value="F:branched-chain amino acid transmembrane transporter activity"/>
    <property type="evidence" value="ECO:0007669"/>
    <property type="project" value="InterPro"/>
</dbReference>
<comment type="caution">
    <text evidence="8">The sequence shown here is derived from an EMBL/GenBank/DDBJ whole genome shotgun (WGS) entry which is preliminary data.</text>
</comment>
<dbReference type="GO" id="GO:0005886">
    <property type="term" value="C:plasma membrane"/>
    <property type="evidence" value="ECO:0007669"/>
    <property type="project" value="UniProtKB-SubCell"/>
</dbReference>
<evidence type="ECO:0000256" key="6">
    <source>
        <dbReference type="SAM" id="MobiDB-lite"/>
    </source>
</evidence>
<dbReference type="PANTHER" id="PTHR30482:SF10">
    <property type="entry name" value="HIGH-AFFINITY BRANCHED-CHAIN AMINO ACID TRANSPORT PROTEIN BRAE"/>
    <property type="match status" value="1"/>
</dbReference>
<feature type="transmembrane region" description="Helical" evidence="7">
    <location>
        <begin position="56"/>
        <end position="75"/>
    </location>
</feature>
<keyword evidence="4 7" id="KW-1133">Transmembrane helix</keyword>
<comment type="subcellular location">
    <subcellularLocation>
        <location evidence="1">Cell membrane</location>
        <topology evidence="1">Multi-pass membrane protein</topology>
    </subcellularLocation>
</comment>
<dbReference type="PANTHER" id="PTHR30482">
    <property type="entry name" value="HIGH-AFFINITY BRANCHED-CHAIN AMINO ACID TRANSPORT SYSTEM PERMEASE"/>
    <property type="match status" value="1"/>
</dbReference>
<dbReference type="OrthoDB" id="3460090at2"/>
<feature type="transmembrane region" description="Helical" evidence="7">
    <location>
        <begin position="242"/>
        <end position="269"/>
    </location>
</feature>
<evidence type="ECO:0000313" key="9">
    <source>
        <dbReference type="Proteomes" id="UP000295525"/>
    </source>
</evidence>
<dbReference type="Proteomes" id="UP000295525">
    <property type="component" value="Unassembled WGS sequence"/>
</dbReference>
<feature type="transmembrane region" description="Helical" evidence="7">
    <location>
        <begin position="81"/>
        <end position="102"/>
    </location>
</feature>
<feature type="transmembrane region" description="Helical" evidence="7">
    <location>
        <begin position="31"/>
        <end position="49"/>
    </location>
</feature>
<dbReference type="InterPro" id="IPR001851">
    <property type="entry name" value="ABC_transp_permease"/>
</dbReference>
<dbReference type="Pfam" id="PF02653">
    <property type="entry name" value="BPD_transp_2"/>
    <property type="match status" value="1"/>
</dbReference>
<dbReference type="CDD" id="cd06581">
    <property type="entry name" value="TM_PBP1_LivM_like"/>
    <property type="match status" value="1"/>
</dbReference>
<evidence type="ECO:0000256" key="4">
    <source>
        <dbReference type="ARBA" id="ARBA00022989"/>
    </source>
</evidence>
<name>A0A4R3M526_9BURK</name>